<dbReference type="NCBIfam" id="NF047847">
    <property type="entry name" value="SS_mature_LptM"/>
    <property type="match status" value="1"/>
</dbReference>
<evidence type="ECO:0000256" key="6">
    <source>
        <dbReference type="ARBA" id="ARBA00023288"/>
    </source>
</evidence>
<evidence type="ECO:0000256" key="1">
    <source>
        <dbReference type="ARBA" id="ARBA00004459"/>
    </source>
</evidence>
<organism evidence="7 8">
    <name type="scientific">Inmirania thermothiophila</name>
    <dbReference type="NCBI Taxonomy" id="1750597"/>
    <lineage>
        <taxon>Bacteria</taxon>
        <taxon>Pseudomonadati</taxon>
        <taxon>Pseudomonadota</taxon>
        <taxon>Gammaproteobacteria</taxon>
        <taxon>Chromatiales</taxon>
        <taxon>Ectothiorhodospiraceae</taxon>
        <taxon>Inmirania</taxon>
    </lineage>
</organism>
<evidence type="ECO:0000256" key="4">
    <source>
        <dbReference type="ARBA" id="ARBA00023139"/>
    </source>
</evidence>
<evidence type="ECO:0000256" key="2">
    <source>
        <dbReference type="ARBA" id="ARBA00022729"/>
    </source>
</evidence>
<dbReference type="GO" id="GO:0009279">
    <property type="term" value="C:cell outer membrane"/>
    <property type="evidence" value="ECO:0007669"/>
    <property type="project" value="UniProtKB-SubCell"/>
</dbReference>
<dbReference type="Pfam" id="PF13627">
    <property type="entry name" value="LptM_cons"/>
    <property type="match status" value="1"/>
</dbReference>
<dbReference type="InterPro" id="IPR032831">
    <property type="entry name" value="LptM_cons"/>
</dbReference>
<dbReference type="AlphaFoldDB" id="A0A3N1Y6J5"/>
<name>A0A3N1Y6J5_9GAMM</name>
<gene>
    <name evidence="7" type="ORF">EDC57_0301</name>
</gene>
<reference evidence="7 8" key="1">
    <citation type="submission" date="2018-11" db="EMBL/GenBank/DDBJ databases">
        <title>Genomic Encyclopedia of Type Strains, Phase IV (KMG-IV): sequencing the most valuable type-strain genomes for metagenomic binning, comparative biology and taxonomic classification.</title>
        <authorList>
            <person name="Goeker M."/>
        </authorList>
    </citation>
    <scope>NUCLEOTIDE SEQUENCE [LARGE SCALE GENOMIC DNA]</scope>
    <source>
        <strain evidence="7 8">DSM 100275</strain>
    </source>
</reference>
<accession>A0A3N1Y6J5</accession>
<keyword evidence="4" id="KW-0564">Palmitate</keyword>
<dbReference type="Proteomes" id="UP000276634">
    <property type="component" value="Unassembled WGS sequence"/>
</dbReference>
<dbReference type="PROSITE" id="PS51257">
    <property type="entry name" value="PROKAR_LIPOPROTEIN"/>
    <property type="match status" value="1"/>
</dbReference>
<keyword evidence="6 7" id="KW-0449">Lipoprotein</keyword>
<evidence type="ECO:0000256" key="5">
    <source>
        <dbReference type="ARBA" id="ARBA00023237"/>
    </source>
</evidence>
<protein>
    <submittedName>
        <fullName evidence="7">Putative lipoprotein</fullName>
    </submittedName>
</protein>
<comment type="caution">
    <text evidence="7">The sequence shown here is derived from an EMBL/GenBank/DDBJ whole genome shotgun (WGS) entry which is preliminary data.</text>
</comment>
<evidence type="ECO:0000256" key="3">
    <source>
        <dbReference type="ARBA" id="ARBA00023136"/>
    </source>
</evidence>
<keyword evidence="2" id="KW-0732">Signal</keyword>
<evidence type="ECO:0000313" key="7">
    <source>
        <dbReference type="EMBL" id="ROR34405.1"/>
    </source>
</evidence>
<evidence type="ECO:0000313" key="8">
    <source>
        <dbReference type="Proteomes" id="UP000276634"/>
    </source>
</evidence>
<sequence length="37" mass="3694">MRMRALAGLLLAALLLGGCGQKGPLYIPEEPAQGAGG</sequence>
<dbReference type="EMBL" id="RJVI01000001">
    <property type="protein sequence ID" value="ROR34405.1"/>
    <property type="molecule type" value="Genomic_DNA"/>
</dbReference>
<keyword evidence="3" id="KW-0472">Membrane</keyword>
<keyword evidence="8" id="KW-1185">Reference proteome</keyword>
<keyword evidence="5" id="KW-0998">Cell outer membrane</keyword>
<comment type="subcellular location">
    <subcellularLocation>
        <location evidence="1">Cell outer membrane</location>
        <topology evidence="1">Lipid-anchor</topology>
    </subcellularLocation>
</comment>
<proteinExistence type="predicted"/>